<dbReference type="Proteomes" id="UP000199584">
    <property type="component" value="Unassembled WGS sequence"/>
</dbReference>
<dbReference type="GO" id="GO:0005829">
    <property type="term" value="C:cytosol"/>
    <property type="evidence" value="ECO:0007669"/>
    <property type="project" value="TreeGrafter"/>
</dbReference>
<dbReference type="SUPFAM" id="SSF52374">
    <property type="entry name" value="Nucleotidylyl transferase"/>
    <property type="match status" value="1"/>
</dbReference>
<keyword evidence="11 13" id="KW-0030">Aminoacyl-tRNA synthetase</keyword>
<dbReference type="SMART" id="SM00840">
    <property type="entry name" value="DALR_2"/>
    <property type="match status" value="1"/>
</dbReference>
<keyword evidence="5 13" id="KW-0436">Ligase</keyword>
<evidence type="ECO:0000256" key="13">
    <source>
        <dbReference type="HAMAP-Rule" id="MF_00041"/>
    </source>
</evidence>
<dbReference type="InterPro" id="IPR024909">
    <property type="entry name" value="Cys-tRNA/MSH_ligase"/>
</dbReference>
<feature type="binding site" evidence="13">
    <location>
        <position position="232"/>
    </location>
    <ligand>
        <name>Zn(2+)</name>
        <dbReference type="ChEBI" id="CHEBI:29105"/>
    </ligand>
</feature>
<dbReference type="RefSeq" id="WP_092484353.1">
    <property type="nucleotide sequence ID" value="NZ_FOYM01000018.1"/>
</dbReference>
<dbReference type="FunFam" id="3.40.50.620:FF:000009">
    <property type="entry name" value="Cysteine--tRNA ligase"/>
    <property type="match status" value="1"/>
</dbReference>
<organism evidence="15 16">
    <name type="scientific">Desulfoscipio geothermicus DSM 3669</name>
    <dbReference type="NCBI Taxonomy" id="1121426"/>
    <lineage>
        <taxon>Bacteria</taxon>
        <taxon>Bacillati</taxon>
        <taxon>Bacillota</taxon>
        <taxon>Clostridia</taxon>
        <taxon>Eubacteriales</taxon>
        <taxon>Desulfallaceae</taxon>
        <taxon>Desulfoscipio</taxon>
    </lineage>
</organism>
<dbReference type="EMBL" id="FOYM01000018">
    <property type="protein sequence ID" value="SFR09426.1"/>
    <property type="molecule type" value="Genomic_DNA"/>
</dbReference>
<evidence type="ECO:0000256" key="2">
    <source>
        <dbReference type="ARBA" id="ARBA00005594"/>
    </source>
</evidence>
<feature type="binding site" evidence="13">
    <location>
        <position position="27"/>
    </location>
    <ligand>
        <name>Zn(2+)</name>
        <dbReference type="ChEBI" id="CHEBI:29105"/>
    </ligand>
</feature>
<evidence type="ECO:0000256" key="8">
    <source>
        <dbReference type="ARBA" id="ARBA00022833"/>
    </source>
</evidence>
<keyword evidence="10 13" id="KW-0648">Protein biosynthesis</keyword>
<proteinExistence type="inferred from homology"/>
<keyword evidence="4 13" id="KW-0963">Cytoplasm</keyword>
<evidence type="ECO:0000256" key="4">
    <source>
        <dbReference type="ARBA" id="ARBA00022490"/>
    </source>
</evidence>
<keyword evidence="7 13" id="KW-0547">Nucleotide-binding</keyword>
<keyword evidence="8 13" id="KW-0862">Zinc</keyword>
<evidence type="ECO:0000256" key="12">
    <source>
        <dbReference type="ARBA" id="ARBA00047398"/>
    </source>
</evidence>
<dbReference type="STRING" id="39060.SAMN05660706_11878"/>
<evidence type="ECO:0000256" key="11">
    <source>
        <dbReference type="ARBA" id="ARBA00023146"/>
    </source>
</evidence>
<dbReference type="InterPro" id="IPR015803">
    <property type="entry name" value="Cys-tRNA-ligase"/>
</dbReference>
<keyword evidence="9 13" id="KW-0067">ATP-binding</keyword>
<dbReference type="Gene3D" id="3.40.50.620">
    <property type="entry name" value="HUPs"/>
    <property type="match status" value="1"/>
</dbReference>
<keyword evidence="6 13" id="KW-0479">Metal-binding</keyword>
<dbReference type="EC" id="6.1.1.16" evidence="13"/>
<dbReference type="NCBIfam" id="TIGR00435">
    <property type="entry name" value="cysS"/>
    <property type="match status" value="1"/>
</dbReference>
<dbReference type="InterPro" id="IPR014729">
    <property type="entry name" value="Rossmann-like_a/b/a_fold"/>
</dbReference>
<feature type="binding site" evidence="13">
    <location>
        <position position="207"/>
    </location>
    <ligand>
        <name>Zn(2+)</name>
        <dbReference type="ChEBI" id="CHEBI:29105"/>
    </ligand>
</feature>
<evidence type="ECO:0000256" key="10">
    <source>
        <dbReference type="ARBA" id="ARBA00022917"/>
    </source>
</evidence>
<dbReference type="OrthoDB" id="9815130at2"/>
<dbReference type="CDD" id="cd00672">
    <property type="entry name" value="CysRS_core"/>
    <property type="match status" value="1"/>
</dbReference>
<dbReference type="AlphaFoldDB" id="A0A1I6DVG8"/>
<comment type="catalytic activity">
    <reaction evidence="12 13">
        <text>tRNA(Cys) + L-cysteine + ATP = L-cysteinyl-tRNA(Cys) + AMP + diphosphate</text>
        <dbReference type="Rhea" id="RHEA:17773"/>
        <dbReference type="Rhea" id="RHEA-COMP:9661"/>
        <dbReference type="Rhea" id="RHEA-COMP:9679"/>
        <dbReference type="ChEBI" id="CHEBI:30616"/>
        <dbReference type="ChEBI" id="CHEBI:33019"/>
        <dbReference type="ChEBI" id="CHEBI:35235"/>
        <dbReference type="ChEBI" id="CHEBI:78442"/>
        <dbReference type="ChEBI" id="CHEBI:78517"/>
        <dbReference type="ChEBI" id="CHEBI:456215"/>
        <dbReference type="EC" id="6.1.1.16"/>
    </reaction>
</comment>
<dbReference type="SUPFAM" id="SSF47323">
    <property type="entry name" value="Anticodon-binding domain of a subclass of class I aminoacyl-tRNA synthetases"/>
    <property type="match status" value="1"/>
</dbReference>
<gene>
    <name evidence="13" type="primary">cysS</name>
    <name evidence="15" type="ORF">SAMN05660706_11878</name>
</gene>
<comment type="similarity">
    <text evidence="2 13">Belongs to the class-I aminoacyl-tRNA synthetase family.</text>
</comment>
<dbReference type="InterPro" id="IPR015273">
    <property type="entry name" value="Cys-tRNA-synt_Ia_DALR"/>
</dbReference>
<keyword evidence="16" id="KW-1185">Reference proteome</keyword>
<dbReference type="PRINTS" id="PR00983">
    <property type="entry name" value="TRNASYNTHCYS"/>
</dbReference>
<dbReference type="Pfam" id="PF23493">
    <property type="entry name" value="CysS_C"/>
    <property type="match status" value="1"/>
</dbReference>
<dbReference type="InterPro" id="IPR009080">
    <property type="entry name" value="tRNAsynth_Ia_anticodon-bd"/>
</dbReference>
<comment type="cofactor">
    <cofactor evidence="13">
        <name>Zn(2+)</name>
        <dbReference type="ChEBI" id="CHEBI:29105"/>
    </cofactor>
    <text evidence="13">Binds 1 zinc ion per subunit.</text>
</comment>
<feature type="binding site" evidence="13">
    <location>
        <position position="267"/>
    </location>
    <ligand>
        <name>ATP</name>
        <dbReference type="ChEBI" id="CHEBI:30616"/>
    </ligand>
</feature>
<reference evidence="16" key="1">
    <citation type="submission" date="2016-10" db="EMBL/GenBank/DDBJ databases">
        <authorList>
            <person name="Varghese N."/>
            <person name="Submissions S."/>
        </authorList>
    </citation>
    <scope>NUCLEOTIDE SEQUENCE [LARGE SCALE GENOMIC DNA]</scope>
    <source>
        <strain evidence="16">DSM 3669</strain>
    </source>
</reference>
<evidence type="ECO:0000256" key="9">
    <source>
        <dbReference type="ARBA" id="ARBA00022840"/>
    </source>
</evidence>
<feature type="domain" description="Cysteinyl-tRNA synthetase class Ia DALR" evidence="14">
    <location>
        <begin position="353"/>
        <end position="422"/>
    </location>
</feature>
<accession>A0A1I6DVG8</accession>
<dbReference type="GO" id="GO:0008270">
    <property type="term" value="F:zinc ion binding"/>
    <property type="evidence" value="ECO:0007669"/>
    <property type="project" value="UniProtKB-UniRule"/>
</dbReference>
<name>A0A1I6DVG8_9FIRM</name>
<feature type="short sequence motif" description="'KMSKS' region" evidence="13">
    <location>
        <begin position="264"/>
        <end position="268"/>
    </location>
</feature>
<evidence type="ECO:0000256" key="6">
    <source>
        <dbReference type="ARBA" id="ARBA00022723"/>
    </source>
</evidence>
<evidence type="ECO:0000256" key="5">
    <source>
        <dbReference type="ARBA" id="ARBA00022598"/>
    </source>
</evidence>
<dbReference type="PANTHER" id="PTHR10890">
    <property type="entry name" value="CYSTEINYL-TRNA SYNTHETASE"/>
    <property type="match status" value="1"/>
</dbReference>
<evidence type="ECO:0000313" key="16">
    <source>
        <dbReference type="Proteomes" id="UP000199584"/>
    </source>
</evidence>
<evidence type="ECO:0000256" key="1">
    <source>
        <dbReference type="ARBA" id="ARBA00004496"/>
    </source>
</evidence>
<dbReference type="HAMAP" id="MF_00041">
    <property type="entry name" value="Cys_tRNA_synth"/>
    <property type="match status" value="1"/>
</dbReference>
<evidence type="ECO:0000256" key="7">
    <source>
        <dbReference type="ARBA" id="ARBA00022741"/>
    </source>
</evidence>
<dbReference type="Pfam" id="PF01406">
    <property type="entry name" value="tRNA-synt_1e"/>
    <property type="match status" value="1"/>
</dbReference>
<dbReference type="GO" id="GO:0006423">
    <property type="term" value="P:cysteinyl-tRNA aminoacylation"/>
    <property type="evidence" value="ECO:0007669"/>
    <property type="project" value="UniProtKB-UniRule"/>
</dbReference>
<dbReference type="Pfam" id="PF09190">
    <property type="entry name" value="DALR_2"/>
    <property type="match status" value="1"/>
</dbReference>
<evidence type="ECO:0000259" key="14">
    <source>
        <dbReference type="SMART" id="SM00840"/>
    </source>
</evidence>
<dbReference type="InterPro" id="IPR056411">
    <property type="entry name" value="CysS_C"/>
</dbReference>
<feature type="binding site" evidence="13">
    <location>
        <position position="236"/>
    </location>
    <ligand>
        <name>Zn(2+)</name>
        <dbReference type="ChEBI" id="CHEBI:29105"/>
    </ligand>
</feature>
<dbReference type="PANTHER" id="PTHR10890:SF3">
    <property type="entry name" value="CYSTEINE--TRNA LIGASE, CYTOPLASMIC"/>
    <property type="match status" value="1"/>
</dbReference>
<dbReference type="GO" id="GO:0005524">
    <property type="term" value="F:ATP binding"/>
    <property type="evidence" value="ECO:0007669"/>
    <property type="project" value="UniProtKB-UniRule"/>
</dbReference>
<protein>
    <recommendedName>
        <fullName evidence="13">Cysteine--tRNA ligase</fullName>
        <ecNumber evidence="13">6.1.1.16</ecNumber>
    </recommendedName>
    <alternativeName>
        <fullName evidence="13">Cysteinyl-tRNA synthetase</fullName>
        <shortName evidence="13">CysRS</shortName>
    </alternativeName>
</protein>
<dbReference type="GO" id="GO:0004817">
    <property type="term" value="F:cysteine-tRNA ligase activity"/>
    <property type="evidence" value="ECO:0007669"/>
    <property type="project" value="UniProtKB-UniRule"/>
</dbReference>
<comment type="subunit">
    <text evidence="3 13">Monomer.</text>
</comment>
<dbReference type="InterPro" id="IPR032678">
    <property type="entry name" value="tRNA-synt_1_cat_dom"/>
</dbReference>
<dbReference type="Gene3D" id="1.20.120.1910">
    <property type="entry name" value="Cysteine-tRNA ligase, C-terminal anti-codon recognition domain"/>
    <property type="match status" value="1"/>
</dbReference>
<evidence type="ECO:0000256" key="3">
    <source>
        <dbReference type="ARBA" id="ARBA00011245"/>
    </source>
</evidence>
<comment type="subcellular location">
    <subcellularLocation>
        <location evidence="1 13">Cytoplasm</location>
    </subcellularLocation>
</comment>
<evidence type="ECO:0000313" key="15">
    <source>
        <dbReference type="EMBL" id="SFR09426.1"/>
    </source>
</evidence>
<sequence length="485" mass="55272">MRVYNTLTRQKEEFKPREPGKVAMYVCGPTTYNFIHLGNARPIVVFDTVRRYLKYKGFDVRYVQNFTDIDDKIINRAREEQDDPLKLAARYVDEYYKDADALHVLRADIHPKVSGHITEIIEMVKTLIEKGYAYVVDGNVYYDVRKFAAYGKLSGRALEDMQAGARVDVDERKRDPMDFALWKSAKPGEPAWDSPWGMGRPGWHIECSAMALKYLGVGFDIHGGGFDLVFPHHENEIAQSEAATGHPFARYWMHNGFITVNQEKMSKSLGNFFLVREILSRFPPEVVRFYLLGTHYRSPLDFDDEKLSAAARGMERIKNSIRLLEEALAGRDEGAASRPDPALAARLDELRGEFEKAMDDDFNTALAIGVMFDLAREINGCLARQDFPNKAEKTAALQKARDLFRDFNSVLGVFKTGADGDIQLDEEGEEDQSLVEELIGLIIEVRQEARKKKDWSTADHIRDRLKEMGIVLEDTPSGVRWKKQG</sequence>
<feature type="short sequence motif" description="'HIGH' region" evidence="13">
    <location>
        <begin position="29"/>
        <end position="39"/>
    </location>
</feature>